<sequence length="68" mass="7663">MSQQIITLQAYDLQFFSANFSSSPPVASQLHKFIQIPSIFIVNNINFNFCFKYIPSLSQTTTSSIPSI</sequence>
<proteinExistence type="predicted"/>
<dbReference type="EMBL" id="CM010723">
    <property type="protein sequence ID" value="RZC76384.1"/>
    <property type="molecule type" value="Genomic_DNA"/>
</dbReference>
<gene>
    <name evidence="1" type="ORF">C5167_000450</name>
</gene>
<organism evidence="1 2">
    <name type="scientific">Papaver somniferum</name>
    <name type="common">Opium poppy</name>
    <dbReference type="NCBI Taxonomy" id="3469"/>
    <lineage>
        <taxon>Eukaryota</taxon>
        <taxon>Viridiplantae</taxon>
        <taxon>Streptophyta</taxon>
        <taxon>Embryophyta</taxon>
        <taxon>Tracheophyta</taxon>
        <taxon>Spermatophyta</taxon>
        <taxon>Magnoliopsida</taxon>
        <taxon>Ranunculales</taxon>
        <taxon>Papaveraceae</taxon>
        <taxon>Papaveroideae</taxon>
        <taxon>Papaver</taxon>
    </lineage>
</organism>
<accession>A0A4Y7KSQ5</accession>
<dbReference type="AlphaFoldDB" id="A0A4Y7KSQ5"/>
<dbReference type="Gramene" id="RZC76384">
    <property type="protein sequence ID" value="RZC76384"/>
    <property type="gene ID" value="C5167_000450"/>
</dbReference>
<dbReference type="Proteomes" id="UP000316621">
    <property type="component" value="Chromosome 9"/>
</dbReference>
<evidence type="ECO:0000313" key="2">
    <source>
        <dbReference type="Proteomes" id="UP000316621"/>
    </source>
</evidence>
<evidence type="ECO:0000313" key="1">
    <source>
        <dbReference type="EMBL" id="RZC76384.1"/>
    </source>
</evidence>
<name>A0A4Y7KSQ5_PAPSO</name>
<keyword evidence="2" id="KW-1185">Reference proteome</keyword>
<reference evidence="1 2" key="1">
    <citation type="journal article" date="2018" name="Science">
        <title>The opium poppy genome and morphinan production.</title>
        <authorList>
            <person name="Guo L."/>
            <person name="Winzer T."/>
            <person name="Yang X."/>
            <person name="Li Y."/>
            <person name="Ning Z."/>
            <person name="He Z."/>
            <person name="Teodor R."/>
            <person name="Lu Y."/>
            <person name="Bowser T.A."/>
            <person name="Graham I.A."/>
            <person name="Ye K."/>
        </authorList>
    </citation>
    <scope>NUCLEOTIDE SEQUENCE [LARGE SCALE GENOMIC DNA]</scope>
    <source>
        <strain evidence="2">cv. HN1</strain>
        <tissue evidence="1">Leaves</tissue>
    </source>
</reference>
<protein>
    <submittedName>
        <fullName evidence="1">Uncharacterized protein</fullName>
    </submittedName>
</protein>